<dbReference type="PANTHER" id="PTHR43798:SF5">
    <property type="entry name" value="MONOACYLGLYCEROL LIPASE ABHD6"/>
    <property type="match status" value="1"/>
</dbReference>
<dbReference type="EMBL" id="JAZAVK010000123">
    <property type="protein sequence ID" value="KAK7421259.1"/>
    <property type="molecule type" value="Genomic_DNA"/>
</dbReference>
<feature type="domain" description="AB hydrolase-1" evidence="1">
    <location>
        <begin position="28"/>
        <end position="138"/>
    </location>
</feature>
<gene>
    <name evidence="2" type="ORF">QQZ08_010036</name>
</gene>
<reference evidence="2 3" key="1">
    <citation type="journal article" date="2025" name="Microbiol. Resour. Announc.">
        <title>Draft genome sequences for Neonectria magnoliae and Neonectria punicea, canker pathogens of Liriodendron tulipifera and Acer saccharum in West Virginia.</title>
        <authorList>
            <person name="Petronek H.M."/>
            <person name="Kasson M.T."/>
            <person name="Metheny A.M."/>
            <person name="Stauder C.M."/>
            <person name="Lovett B."/>
            <person name="Lynch S.C."/>
            <person name="Garnas J.R."/>
            <person name="Kasson L.R."/>
            <person name="Stajich J.E."/>
        </authorList>
    </citation>
    <scope>NUCLEOTIDE SEQUENCE [LARGE SCALE GENOMIC DNA]</scope>
    <source>
        <strain evidence="2 3">NRRL 64651</strain>
    </source>
</reference>
<name>A0ABR1HJU9_9HYPO</name>
<sequence length="230" mass="24833">MPFLEVNGKSLFYAKADPSSTTQKETTFVFIHGLGSSHSFYIPLMTRLANDGYPCIAFDTHGSGLSELRPDHEPTSIGSISKDVKGIIQHLGVSTKSVIAVGHSMGAIVVSELATTLDLRAAILAGPVLPKPALAQIFTARIETVKKYGYNSLCRVIAEAERPDYSLARCPLLILAGEEDKTSPITDAQVICEEWGCKSENKSIKILEGVGHWHCIEAADAVGTFILEFI</sequence>
<organism evidence="2 3">
    <name type="scientific">Neonectria magnoliae</name>
    <dbReference type="NCBI Taxonomy" id="2732573"/>
    <lineage>
        <taxon>Eukaryota</taxon>
        <taxon>Fungi</taxon>
        <taxon>Dikarya</taxon>
        <taxon>Ascomycota</taxon>
        <taxon>Pezizomycotina</taxon>
        <taxon>Sordariomycetes</taxon>
        <taxon>Hypocreomycetidae</taxon>
        <taxon>Hypocreales</taxon>
        <taxon>Nectriaceae</taxon>
        <taxon>Neonectria</taxon>
    </lineage>
</organism>
<dbReference type="SUPFAM" id="SSF53474">
    <property type="entry name" value="alpha/beta-Hydrolases"/>
    <property type="match status" value="1"/>
</dbReference>
<evidence type="ECO:0000259" key="1">
    <source>
        <dbReference type="Pfam" id="PF12697"/>
    </source>
</evidence>
<evidence type="ECO:0000313" key="2">
    <source>
        <dbReference type="EMBL" id="KAK7421259.1"/>
    </source>
</evidence>
<dbReference type="Gene3D" id="3.40.50.1820">
    <property type="entry name" value="alpha/beta hydrolase"/>
    <property type="match status" value="2"/>
</dbReference>
<keyword evidence="3" id="KW-1185">Reference proteome</keyword>
<dbReference type="Pfam" id="PF12697">
    <property type="entry name" value="Abhydrolase_6"/>
    <property type="match status" value="1"/>
</dbReference>
<accession>A0ABR1HJU9</accession>
<proteinExistence type="predicted"/>
<dbReference type="PANTHER" id="PTHR43798">
    <property type="entry name" value="MONOACYLGLYCEROL LIPASE"/>
    <property type="match status" value="1"/>
</dbReference>
<comment type="caution">
    <text evidence="2">The sequence shown here is derived from an EMBL/GenBank/DDBJ whole genome shotgun (WGS) entry which is preliminary data.</text>
</comment>
<dbReference type="Proteomes" id="UP001498421">
    <property type="component" value="Unassembled WGS sequence"/>
</dbReference>
<dbReference type="InterPro" id="IPR050266">
    <property type="entry name" value="AB_hydrolase_sf"/>
</dbReference>
<dbReference type="InterPro" id="IPR029058">
    <property type="entry name" value="AB_hydrolase_fold"/>
</dbReference>
<evidence type="ECO:0000313" key="3">
    <source>
        <dbReference type="Proteomes" id="UP001498421"/>
    </source>
</evidence>
<protein>
    <recommendedName>
        <fullName evidence="1">AB hydrolase-1 domain-containing protein</fullName>
    </recommendedName>
</protein>
<dbReference type="InterPro" id="IPR000073">
    <property type="entry name" value="AB_hydrolase_1"/>
</dbReference>